<dbReference type="FunCoup" id="A0A177CSF9">
    <property type="interactions" value="57"/>
</dbReference>
<evidence type="ECO:0000313" key="6">
    <source>
        <dbReference type="Proteomes" id="UP000077069"/>
    </source>
</evidence>
<dbReference type="Proteomes" id="UP000077069">
    <property type="component" value="Unassembled WGS sequence"/>
</dbReference>
<dbReference type="GeneID" id="28761068"/>
<reference evidence="5 6" key="1">
    <citation type="submission" date="2016-05" db="EMBL/GenBank/DDBJ databases">
        <title>Comparative analysis of secretome profiles of manganese(II)-oxidizing ascomycete fungi.</title>
        <authorList>
            <consortium name="DOE Joint Genome Institute"/>
            <person name="Zeiner C.A."/>
            <person name="Purvine S.O."/>
            <person name="Zink E.M."/>
            <person name="Wu S."/>
            <person name="Pasa-Tolic L."/>
            <person name="Chaput D.L."/>
            <person name="Haridas S."/>
            <person name="Grigoriev I.V."/>
            <person name="Santelli C.M."/>
            <person name="Hansel C.M."/>
        </authorList>
    </citation>
    <scope>NUCLEOTIDE SEQUENCE [LARGE SCALE GENOMIC DNA]</scope>
    <source>
        <strain evidence="5 6">AP3s5-JAC2a</strain>
    </source>
</reference>
<gene>
    <name evidence="5" type="ORF">CC84DRAFT_1160794</name>
</gene>
<dbReference type="EC" id="2.7.-.-" evidence="4"/>
<dbReference type="AlphaFoldDB" id="A0A177CSF9"/>
<dbReference type="InParanoid" id="A0A177CSF9"/>
<proteinExistence type="inferred from homology"/>
<dbReference type="OrthoDB" id="338650at2759"/>
<keyword evidence="6" id="KW-1185">Reference proteome</keyword>
<comment type="similarity">
    <text evidence="1 4">Belongs to the inositol phosphokinase (IPK) family.</text>
</comment>
<dbReference type="Pfam" id="PF03770">
    <property type="entry name" value="IPK"/>
    <property type="match status" value="1"/>
</dbReference>
<dbReference type="GO" id="GO:0032958">
    <property type="term" value="P:inositol phosphate biosynthetic process"/>
    <property type="evidence" value="ECO:0007669"/>
    <property type="project" value="InterPro"/>
</dbReference>
<dbReference type="STRING" id="1460663.A0A177CSF9"/>
<dbReference type="PANTHER" id="PTHR12400:SF103">
    <property type="entry name" value="INOSITOL POLYPHOSPHATE MULTIKINASE"/>
    <property type="match status" value="1"/>
</dbReference>
<dbReference type="InterPro" id="IPR038286">
    <property type="entry name" value="IPK_sf"/>
</dbReference>
<dbReference type="GO" id="GO:0008440">
    <property type="term" value="F:inositol-1,4,5-trisphosphate 3-kinase activity"/>
    <property type="evidence" value="ECO:0007669"/>
    <property type="project" value="TreeGrafter"/>
</dbReference>
<dbReference type="EMBL" id="KV441549">
    <property type="protein sequence ID" value="OAG09689.1"/>
    <property type="molecule type" value="Genomic_DNA"/>
</dbReference>
<dbReference type="GO" id="GO:0046854">
    <property type="term" value="P:phosphatidylinositol phosphate biosynthetic process"/>
    <property type="evidence" value="ECO:0007669"/>
    <property type="project" value="TreeGrafter"/>
</dbReference>
<evidence type="ECO:0000313" key="5">
    <source>
        <dbReference type="EMBL" id="OAG09689.1"/>
    </source>
</evidence>
<name>A0A177CSF9_9PLEO</name>
<dbReference type="InterPro" id="IPR005522">
    <property type="entry name" value="IPK"/>
</dbReference>
<dbReference type="SUPFAM" id="SSF56104">
    <property type="entry name" value="SAICAR synthase-like"/>
    <property type="match status" value="1"/>
</dbReference>
<evidence type="ECO:0000256" key="1">
    <source>
        <dbReference type="ARBA" id="ARBA00007374"/>
    </source>
</evidence>
<evidence type="ECO:0000256" key="4">
    <source>
        <dbReference type="RuleBase" id="RU363090"/>
    </source>
</evidence>
<accession>A0A177CSF9</accession>
<evidence type="ECO:0000256" key="2">
    <source>
        <dbReference type="ARBA" id="ARBA00022679"/>
    </source>
</evidence>
<dbReference type="GO" id="GO:0005634">
    <property type="term" value="C:nucleus"/>
    <property type="evidence" value="ECO:0007669"/>
    <property type="project" value="TreeGrafter"/>
</dbReference>
<evidence type="ECO:0000256" key="3">
    <source>
        <dbReference type="ARBA" id="ARBA00022777"/>
    </source>
</evidence>
<dbReference type="Gene3D" id="3.30.470.160">
    <property type="entry name" value="Inositol polyphosphate kinase"/>
    <property type="match status" value="1"/>
</dbReference>
<organism evidence="5 6">
    <name type="scientific">Paraphaeosphaeria sporulosa</name>
    <dbReference type="NCBI Taxonomy" id="1460663"/>
    <lineage>
        <taxon>Eukaryota</taxon>
        <taxon>Fungi</taxon>
        <taxon>Dikarya</taxon>
        <taxon>Ascomycota</taxon>
        <taxon>Pezizomycotina</taxon>
        <taxon>Dothideomycetes</taxon>
        <taxon>Pleosporomycetidae</taxon>
        <taxon>Pleosporales</taxon>
        <taxon>Massarineae</taxon>
        <taxon>Didymosphaeriaceae</taxon>
        <taxon>Paraphaeosphaeria</taxon>
    </lineage>
</organism>
<dbReference type="GO" id="GO:0000824">
    <property type="term" value="F:inositol-1,4,5,6-tetrakisphosphate 3-kinase activity"/>
    <property type="evidence" value="ECO:0007669"/>
    <property type="project" value="TreeGrafter"/>
</dbReference>
<dbReference type="GO" id="GO:0005737">
    <property type="term" value="C:cytoplasm"/>
    <property type="evidence" value="ECO:0007669"/>
    <property type="project" value="TreeGrafter"/>
</dbReference>
<keyword evidence="3 4" id="KW-0418">Kinase</keyword>
<protein>
    <recommendedName>
        <fullName evidence="4">Kinase</fullName>
        <ecNumber evidence="4">2.7.-.-</ecNumber>
    </recommendedName>
</protein>
<keyword evidence="2 4" id="KW-0808">Transferase</keyword>
<dbReference type="RefSeq" id="XP_018040054.1">
    <property type="nucleotide sequence ID" value="XM_018177582.1"/>
</dbReference>
<dbReference type="PANTHER" id="PTHR12400">
    <property type="entry name" value="INOSITOL POLYPHOSPHATE KINASE"/>
    <property type="match status" value="1"/>
</dbReference>
<sequence length="343" mass="37266">MSKKPFDPSTLQAFGNAAAGHDGVLSDLSGAVVVKPCTAAEIAFYESISASHPDLAPHLPTFMGQLSLSSDQSGSAPVAIEESGTIVTADGVVERLHGKKLDTELHIVLENITHGFTKPNVLDLKLGAQLWDEGAKPEKRARLDKVSAETTSGSLGFRIAGMRVYKGEPVPGTPEGLKEFVEADYEKGYWVYNKMYGRKFAAEDINEGFENYIHGQGKQGKELERAREVLAYFLGEAKDIIRAFEKKESRMYSASILLVYEGDVDAYARAKERLRSAPAGEEGDEEDDLPQLAAVKMIDFAHATWAPGQGPDENALRGMRSTTSILKDLLDSVEKELDAAEAA</sequence>